<dbReference type="STRING" id="1882483.A0A317XHQ4"/>
<organism evidence="8 9">
    <name type="scientific">Testicularia cyperi</name>
    <dbReference type="NCBI Taxonomy" id="1882483"/>
    <lineage>
        <taxon>Eukaryota</taxon>
        <taxon>Fungi</taxon>
        <taxon>Dikarya</taxon>
        <taxon>Basidiomycota</taxon>
        <taxon>Ustilaginomycotina</taxon>
        <taxon>Ustilaginomycetes</taxon>
        <taxon>Ustilaginales</taxon>
        <taxon>Anthracoideaceae</taxon>
        <taxon>Testicularia</taxon>
    </lineage>
</organism>
<comment type="subunit">
    <text evidence="7">Part of the nuclear pore complex (NPC).</text>
</comment>
<evidence type="ECO:0000256" key="3">
    <source>
        <dbReference type="ARBA" id="ARBA00022927"/>
    </source>
</evidence>
<protein>
    <recommendedName>
        <fullName evidence="7">Nuclear pore complex protein</fullName>
    </recommendedName>
</protein>
<keyword evidence="1 7" id="KW-0813">Transport</keyword>
<keyword evidence="7" id="KW-0472">Membrane</keyword>
<dbReference type="InterPro" id="IPR007252">
    <property type="entry name" value="Nup84/Nup107"/>
</dbReference>
<evidence type="ECO:0000256" key="1">
    <source>
        <dbReference type="ARBA" id="ARBA00022448"/>
    </source>
</evidence>
<reference evidence="8 9" key="1">
    <citation type="journal article" date="2018" name="Mol. Biol. Evol.">
        <title>Broad Genomic Sampling Reveals a Smut Pathogenic Ancestry of the Fungal Clade Ustilaginomycotina.</title>
        <authorList>
            <person name="Kijpornyongpan T."/>
            <person name="Mondo S.J."/>
            <person name="Barry K."/>
            <person name="Sandor L."/>
            <person name="Lee J."/>
            <person name="Lipzen A."/>
            <person name="Pangilinan J."/>
            <person name="LaButti K."/>
            <person name="Hainaut M."/>
            <person name="Henrissat B."/>
            <person name="Grigoriev I.V."/>
            <person name="Spatafora J.W."/>
            <person name="Aime M.C."/>
        </authorList>
    </citation>
    <scope>NUCLEOTIDE SEQUENCE [LARGE SCALE GENOMIC DNA]</scope>
    <source>
        <strain evidence="8 9">MCA 3645</strain>
    </source>
</reference>
<comment type="function">
    <text evidence="7">Functions as a component of the nuclear pore complex (NPC).</text>
</comment>
<comment type="similarity">
    <text evidence="7">Belongs to the nucleoporin Nup84/Nup107 family.</text>
</comment>
<dbReference type="GO" id="GO:0006406">
    <property type="term" value="P:mRNA export from nucleus"/>
    <property type="evidence" value="ECO:0007669"/>
    <property type="project" value="TreeGrafter"/>
</dbReference>
<evidence type="ECO:0000313" key="8">
    <source>
        <dbReference type="EMBL" id="PWY97337.1"/>
    </source>
</evidence>
<dbReference type="GO" id="GO:0031965">
    <property type="term" value="C:nuclear membrane"/>
    <property type="evidence" value="ECO:0007669"/>
    <property type="project" value="UniProtKB-SubCell"/>
</dbReference>
<dbReference type="FunCoup" id="A0A317XHQ4">
    <property type="interactions" value="509"/>
</dbReference>
<name>A0A317XHQ4_9BASI</name>
<evidence type="ECO:0000256" key="6">
    <source>
        <dbReference type="ARBA" id="ARBA00023242"/>
    </source>
</evidence>
<dbReference type="Gene3D" id="1.10.3450.20">
    <property type="match status" value="1"/>
</dbReference>
<dbReference type="InParanoid" id="A0A317XHQ4"/>
<comment type="subcellular location">
    <subcellularLocation>
        <location evidence="7">Nucleus</location>
        <location evidence="7">Nuclear pore complex</location>
    </subcellularLocation>
    <subcellularLocation>
        <location evidence="7">Nucleus membrane</location>
    </subcellularLocation>
</comment>
<keyword evidence="9" id="KW-1185">Reference proteome</keyword>
<evidence type="ECO:0000256" key="7">
    <source>
        <dbReference type="RuleBase" id="RU365072"/>
    </source>
</evidence>
<evidence type="ECO:0000256" key="2">
    <source>
        <dbReference type="ARBA" id="ARBA00022816"/>
    </source>
</evidence>
<sequence length="862" mass="96188">MPVAAQSSRQGAAEAFGASTSMQLDSGADAREGESSFSAFARVLQACKDLDPVSRLDPDRGTALLFADACSRLGEQALDDIGATGHENNLEDDDRAAWLLEQNTWTLVHMLTSERLHRAQRSAEDAQVDSPINLYETPLAAIQSIFEHDDQLNELRIIREWLQETLPPKHVVEVRKGYLTFTKNRVRAEKRASVGGTGSSDSRRLTFGSAAGTGFGAKNRGKAVKNLDPDAVSRGEGGLELEDATYEKALLRTLFEYTRAGRLDAAFDLCHQTDQSWRAATLRGAMLYYDPRISERLDGVEVDRPIGNRNRALWKSVCRKLASNPNLDEYERALYGSLAGELASVSHVSQTWEECLWAHINAKLESSVDAKLDSRGSWWGQDADADVFGEGDYGAIKLSDATTSTSTTSTTDKPASSASGLAAIFDKLGQMQAHSVHLQANNPFRLVQRSVISNSLQELLGRFADNLGDMQKSVEPATFARLLRFFSHLILYLRLLEQPLPDFACNAILSAYVQVLEAAGESSLVAMYASSLEPQSATASYSNFLRSMDINTSREAKASALRQAEEHSLDLAAVANCTTALIFDELFSTIAFDERADMAKFDTRLEINEEALIKAVDWLTFDPLTYADAIVQSNALTRLFLSTGRLHAAKVLRERMPSEVLSSVESLPLPHNQKVERSGWDTFFSALEAHVAYRQFWSTRPLDRVGTQHQTGLSRLDRLNWTKALSQVVERSRDLDLVILQRDWLKISPDLDVELGLESEHKDSPSLQSERRRRELFEIRQIYIPEIVLRLHDMLVESSEFVPAHLNMAVRLAEIVADERHKIYLEFVQPSRNLLKDYLLRVREASLDLLDRGDVFEMAVEA</sequence>
<dbReference type="Proteomes" id="UP000246740">
    <property type="component" value="Unassembled WGS sequence"/>
</dbReference>
<dbReference type="Pfam" id="PF04121">
    <property type="entry name" value="Nup84_Nup100"/>
    <property type="match status" value="1"/>
</dbReference>
<dbReference type="EMBL" id="KZ819210">
    <property type="protein sequence ID" value="PWY97337.1"/>
    <property type="molecule type" value="Genomic_DNA"/>
</dbReference>
<dbReference type="PANTHER" id="PTHR13003:SF2">
    <property type="entry name" value="NUCLEAR PORE COMPLEX PROTEIN NUP107"/>
    <property type="match status" value="1"/>
</dbReference>
<evidence type="ECO:0000256" key="5">
    <source>
        <dbReference type="ARBA" id="ARBA00023132"/>
    </source>
</evidence>
<dbReference type="GO" id="GO:0000973">
    <property type="term" value="P:post-transcriptional tethering of RNA polymerase II gene DNA at nuclear periphery"/>
    <property type="evidence" value="ECO:0007669"/>
    <property type="project" value="TreeGrafter"/>
</dbReference>
<keyword evidence="5 7" id="KW-0906">Nuclear pore complex</keyword>
<dbReference type="GO" id="GO:0017056">
    <property type="term" value="F:structural constituent of nuclear pore"/>
    <property type="evidence" value="ECO:0007669"/>
    <property type="project" value="UniProtKB-UniRule"/>
</dbReference>
<evidence type="ECO:0000313" key="9">
    <source>
        <dbReference type="Proteomes" id="UP000246740"/>
    </source>
</evidence>
<dbReference type="GO" id="GO:0006606">
    <property type="term" value="P:protein import into nucleus"/>
    <property type="evidence" value="ECO:0007669"/>
    <property type="project" value="TreeGrafter"/>
</dbReference>
<dbReference type="OrthoDB" id="3098at2759"/>
<keyword evidence="6 7" id="KW-0539">Nucleus</keyword>
<dbReference type="AlphaFoldDB" id="A0A317XHQ4"/>
<evidence type="ECO:0000256" key="4">
    <source>
        <dbReference type="ARBA" id="ARBA00023010"/>
    </source>
</evidence>
<proteinExistence type="inferred from homology"/>
<keyword evidence="3" id="KW-0653">Protein transport</keyword>
<dbReference type="PANTHER" id="PTHR13003">
    <property type="entry name" value="NUP107-RELATED"/>
    <property type="match status" value="1"/>
</dbReference>
<keyword evidence="2" id="KW-0509">mRNA transport</keyword>
<gene>
    <name evidence="8" type="ORF">BCV70DRAFT_228613</name>
</gene>
<dbReference type="GO" id="GO:0031080">
    <property type="term" value="C:nuclear pore outer ring"/>
    <property type="evidence" value="ECO:0007669"/>
    <property type="project" value="TreeGrafter"/>
</dbReference>
<accession>A0A317XHQ4</accession>
<dbReference type="Gene3D" id="1.20.190.50">
    <property type="match status" value="1"/>
</dbReference>
<keyword evidence="4 7" id="KW-0811">Translocation</keyword>